<evidence type="ECO:0000313" key="2">
    <source>
        <dbReference type="EMBL" id="MFD2264990.1"/>
    </source>
</evidence>
<accession>A0ABW5DWV0</accession>
<keyword evidence="3" id="KW-1185">Reference proteome</keyword>
<evidence type="ECO:0000256" key="1">
    <source>
        <dbReference type="SAM" id="Phobius"/>
    </source>
</evidence>
<keyword evidence="1" id="KW-0812">Transmembrane</keyword>
<evidence type="ECO:0000313" key="3">
    <source>
        <dbReference type="Proteomes" id="UP001597295"/>
    </source>
</evidence>
<dbReference type="Pfam" id="PF05545">
    <property type="entry name" value="FixQ"/>
    <property type="match status" value="1"/>
</dbReference>
<dbReference type="InterPro" id="IPR008621">
    <property type="entry name" value="Cbb3-typ_cyt_oxidase_comp"/>
</dbReference>
<dbReference type="RefSeq" id="WP_379878157.1">
    <property type="nucleotide sequence ID" value="NZ_JBHUIP010000014.1"/>
</dbReference>
<reference evidence="3" key="1">
    <citation type="journal article" date="2019" name="Int. J. Syst. Evol. Microbiol.">
        <title>The Global Catalogue of Microorganisms (GCM) 10K type strain sequencing project: providing services to taxonomists for standard genome sequencing and annotation.</title>
        <authorList>
            <consortium name="The Broad Institute Genomics Platform"/>
            <consortium name="The Broad Institute Genome Sequencing Center for Infectious Disease"/>
            <person name="Wu L."/>
            <person name="Ma J."/>
        </authorList>
    </citation>
    <scope>NUCLEOTIDE SEQUENCE [LARGE SCALE GENOMIC DNA]</scope>
    <source>
        <strain evidence="3">CGMCC 1.19062</strain>
    </source>
</reference>
<comment type="caution">
    <text evidence="2">The sequence shown here is derived from an EMBL/GenBank/DDBJ whole genome shotgun (WGS) entry which is preliminary data.</text>
</comment>
<dbReference type="CDD" id="cd01324">
    <property type="entry name" value="cbb3_Oxidase_CcoQ"/>
    <property type="match status" value="1"/>
</dbReference>
<gene>
    <name evidence="2" type="ORF">ACFSM5_18950</name>
</gene>
<proteinExistence type="predicted"/>
<feature type="transmembrane region" description="Helical" evidence="1">
    <location>
        <begin position="12"/>
        <end position="30"/>
    </location>
</feature>
<organism evidence="2 3">
    <name type="scientific">Lacibacterium aquatile</name>
    <dbReference type="NCBI Taxonomy" id="1168082"/>
    <lineage>
        <taxon>Bacteria</taxon>
        <taxon>Pseudomonadati</taxon>
        <taxon>Pseudomonadota</taxon>
        <taxon>Alphaproteobacteria</taxon>
        <taxon>Rhodospirillales</taxon>
        <taxon>Rhodospirillaceae</taxon>
    </lineage>
</organism>
<dbReference type="Proteomes" id="UP001597295">
    <property type="component" value="Unassembled WGS sequence"/>
</dbReference>
<sequence length="49" mass="5668">MDLIDLYRIIRGGWVAWGLLLFVGMIWWVMRPSRKPALDAAARIPLEEA</sequence>
<dbReference type="EMBL" id="JBHUIP010000014">
    <property type="protein sequence ID" value="MFD2264990.1"/>
    <property type="molecule type" value="Genomic_DNA"/>
</dbReference>
<protein>
    <submittedName>
        <fullName evidence="2">Cbb3-type cytochrome oxidase subunit 3</fullName>
    </submittedName>
</protein>
<keyword evidence="1" id="KW-0472">Membrane</keyword>
<keyword evidence="1" id="KW-1133">Transmembrane helix</keyword>
<name>A0ABW5DWV0_9PROT</name>